<evidence type="ECO:0000313" key="3">
    <source>
        <dbReference type="EMBL" id="KAI1881376.1"/>
    </source>
</evidence>
<evidence type="ECO:0000313" key="4">
    <source>
        <dbReference type="Proteomes" id="UP000829685"/>
    </source>
</evidence>
<dbReference type="AlphaFoldDB" id="A0A9P9WYC7"/>
<keyword evidence="4" id="KW-1185">Reference proteome</keyword>
<protein>
    <recommendedName>
        <fullName evidence="2">C2H2-type domain-containing protein</fullName>
    </recommendedName>
</protein>
<sequence>MSASRTARVRSNIAGFLGAECVCHLGQQCVCGSDWSSSDDEVQKSFALSAGFVHMARGILTRRFSLVACRTLPSKIPPPSPVGAQSFATPALRVEATYQLERSAVQKSYGTHPCNPSVLIRVTMEFKKSSGAVGVGSANTDTSIYEREVSTTRRVTQRLRNSVELRRQSRSSLRSESRSSTSVSCVTRQTIGDDCAKQRFIVWAAVKRNRSVRMAPNDRLRCPLIRCGEQFPDHESMLSHLHECQHLESGEYVCYECMRVEKFNDGRCKCCLGQPTKRRRIINAAKTFFSTLGHKSRKDDAFEVDQEEFGIEPPSYDSLDIGEEPEAPSEAQLPLEPEISGTEILEMDAAPMFPVELDSVNYESRPEPQQPSSQNGNSLYSEFTTLRPPEAPSRGNLQQLQANNGSRPSLAVDTNLDRPRKVPRTKYLSPSSSLRSTNSSQGIISPLSAGSGIWTNASAIDTTLASPITPFSADGTDPGTLSRENSCKFPKDYHLPSSNPGWSTGFNEAIPSETAGLPSLDDNYILDNISELPGDLPVPRIWGSDPLLFSFDPKDNYSWSSTMDTEVNVLFTGNHLASDVQDESASDTKTLVAHTSEALRAQMAYTVPNVKNVNNALARRLEALSSREVSLKGLASLRRILNGVDPTDPLDYLCFIHLIYAFSIVIHEEETSARSYRLFQQAIAYRGFLSARDRDMYQTTVAALWEPRDSNKAQAAQAALNRSSSSKGKNPELRFDSRSNYTVDPLVGEGLNFLDDLEFSVMNSTTDNRPIEVLTSDLWSEHLSADVPGTQHSADAFSVAATYIVQMLRQKFSSADQSETLIRRLKSADQRVTAGQITTIRRFELELLQAGKATLDSSQLFDDYVPQVRSFCDNIYAQQGYNPRQKYQVLGISLVESLIQAQAQDSVQPQVAVNETIGQQHSSPTFSVDTNDASDPLAEFLKDFDTRNFADDFILPMDPSLGETVEAPSEPTPGTIASPAKMPAPSHHRTIDPASLLSHVDAESQPKISPEPKDQNYLAEAQTSAFTTADEPQGQVDEGAPAEGSTPASTQQQKVEADSCCDICGYRPKGDPQWFKGSMAKHKKLQHSANPPKIYKCPYPGCVSAYKNRPDNLRQHQIEKGHFVEGEGRTRRPGKRKQMDEE</sequence>
<evidence type="ECO:0000256" key="1">
    <source>
        <dbReference type="SAM" id="MobiDB-lite"/>
    </source>
</evidence>
<feature type="compositionally biased region" description="Polar residues" evidence="1">
    <location>
        <begin position="370"/>
        <end position="384"/>
    </location>
</feature>
<dbReference type="EMBL" id="JAFIMR010000001">
    <property type="protein sequence ID" value="KAI1881376.1"/>
    <property type="molecule type" value="Genomic_DNA"/>
</dbReference>
<feature type="compositionally biased region" description="Basic and acidic residues" evidence="1">
    <location>
        <begin position="1117"/>
        <end position="1130"/>
    </location>
</feature>
<dbReference type="SMART" id="SM00355">
    <property type="entry name" value="ZnF_C2H2"/>
    <property type="match status" value="2"/>
</dbReference>
<name>A0A9P9WYC7_9PEZI</name>
<accession>A0A9P9WYC7</accession>
<feature type="compositionally biased region" description="Low complexity" evidence="1">
    <location>
        <begin position="429"/>
        <end position="440"/>
    </location>
</feature>
<comment type="caution">
    <text evidence="3">The sequence shown here is derived from an EMBL/GenBank/DDBJ whole genome shotgun (WGS) entry which is preliminary data.</text>
</comment>
<reference evidence="3" key="1">
    <citation type="submission" date="2021-03" db="EMBL/GenBank/DDBJ databases">
        <title>Revisited historic fungal species revealed as producer of novel bioactive compounds through whole genome sequencing and comparative genomics.</title>
        <authorList>
            <person name="Vignolle G.A."/>
            <person name="Hochenegger N."/>
            <person name="Mach R.L."/>
            <person name="Mach-Aigner A.R."/>
            <person name="Javad Rahimi M."/>
            <person name="Salim K.A."/>
            <person name="Chan C.M."/>
            <person name="Lim L.B.L."/>
            <person name="Cai F."/>
            <person name="Druzhinina I.S."/>
            <person name="U'Ren J.M."/>
            <person name="Derntl C."/>
        </authorList>
    </citation>
    <scope>NUCLEOTIDE SEQUENCE</scope>
    <source>
        <strain evidence="3">TUCIM 5799</strain>
    </source>
</reference>
<dbReference type="PROSITE" id="PS00028">
    <property type="entry name" value="ZINC_FINGER_C2H2_1"/>
    <property type="match status" value="1"/>
</dbReference>
<dbReference type="InterPro" id="IPR013087">
    <property type="entry name" value="Znf_C2H2_type"/>
</dbReference>
<feature type="domain" description="C2H2-type" evidence="2">
    <location>
        <begin position="222"/>
        <end position="246"/>
    </location>
</feature>
<organism evidence="3 4">
    <name type="scientific">Neoarthrinium moseri</name>
    <dbReference type="NCBI Taxonomy" id="1658444"/>
    <lineage>
        <taxon>Eukaryota</taxon>
        <taxon>Fungi</taxon>
        <taxon>Dikarya</taxon>
        <taxon>Ascomycota</taxon>
        <taxon>Pezizomycotina</taxon>
        <taxon>Sordariomycetes</taxon>
        <taxon>Xylariomycetidae</taxon>
        <taxon>Amphisphaeriales</taxon>
        <taxon>Apiosporaceae</taxon>
        <taxon>Neoarthrinium</taxon>
    </lineage>
</organism>
<proteinExistence type="predicted"/>
<dbReference type="Proteomes" id="UP000829685">
    <property type="component" value="Unassembled WGS sequence"/>
</dbReference>
<feature type="compositionally biased region" description="Polar residues" evidence="1">
    <location>
        <begin position="395"/>
        <end position="407"/>
    </location>
</feature>
<feature type="region of interest" description="Disordered" evidence="1">
    <location>
        <begin position="1027"/>
        <end position="1054"/>
    </location>
</feature>
<feature type="region of interest" description="Disordered" evidence="1">
    <location>
        <begin position="362"/>
        <end position="442"/>
    </location>
</feature>
<feature type="region of interest" description="Disordered" evidence="1">
    <location>
        <begin position="307"/>
        <end position="335"/>
    </location>
</feature>
<feature type="region of interest" description="Disordered" evidence="1">
    <location>
        <begin position="960"/>
        <end position="991"/>
    </location>
</feature>
<feature type="region of interest" description="Disordered" evidence="1">
    <location>
        <begin position="466"/>
        <end position="488"/>
    </location>
</feature>
<evidence type="ECO:0000259" key="2">
    <source>
        <dbReference type="PROSITE" id="PS00028"/>
    </source>
</evidence>
<feature type="region of interest" description="Disordered" evidence="1">
    <location>
        <begin position="716"/>
        <end position="736"/>
    </location>
</feature>
<gene>
    <name evidence="3" type="ORF">JX265_000202</name>
</gene>
<feature type="region of interest" description="Disordered" evidence="1">
    <location>
        <begin position="1117"/>
        <end position="1142"/>
    </location>
</feature>